<name>A0ABM1VWM2_APLCA</name>
<feature type="transmembrane region" description="Helical" evidence="7">
    <location>
        <begin position="61"/>
        <end position="82"/>
    </location>
</feature>
<evidence type="ECO:0000313" key="9">
    <source>
        <dbReference type="Proteomes" id="UP000694888"/>
    </source>
</evidence>
<dbReference type="PROSITE" id="PS50262">
    <property type="entry name" value="G_PROTEIN_RECEP_F1_2"/>
    <property type="match status" value="1"/>
</dbReference>
<evidence type="ECO:0000256" key="2">
    <source>
        <dbReference type="ARBA" id="ARBA00022692"/>
    </source>
</evidence>
<keyword evidence="5" id="KW-0807">Transducer</keyword>
<dbReference type="InterPro" id="IPR017452">
    <property type="entry name" value="GPCR_Rhodpsn_7TM"/>
</dbReference>
<dbReference type="SUPFAM" id="SSF81321">
    <property type="entry name" value="Family A G protein-coupled receptor-like"/>
    <property type="match status" value="1"/>
</dbReference>
<feature type="transmembrane region" description="Helical" evidence="7">
    <location>
        <begin position="128"/>
        <end position="149"/>
    </location>
</feature>
<keyword evidence="2 5" id="KW-0812">Transmembrane</keyword>
<evidence type="ECO:0000256" key="6">
    <source>
        <dbReference type="SAM" id="MobiDB-lite"/>
    </source>
</evidence>
<evidence type="ECO:0000313" key="10">
    <source>
        <dbReference type="RefSeq" id="XP_035826813.1"/>
    </source>
</evidence>
<dbReference type="Gene3D" id="1.20.1070.10">
    <property type="entry name" value="Rhodopsin 7-helix transmembrane proteins"/>
    <property type="match status" value="1"/>
</dbReference>
<evidence type="ECO:0000259" key="8">
    <source>
        <dbReference type="PROSITE" id="PS50262"/>
    </source>
</evidence>
<keyword evidence="4 7" id="KW-0472">Membrane</keyword>
<evidence type="ECO:0000256" key="1">
    <source>
        <dbReference type="ARBA" id="ARBA00004370"/>
    </source>
</evidence>
<evidence type="ECO:0000256" key="3">
    <source>
        <dbReference type="ARBA" id="ARBA00022989"/>
    </source>
</evidence>
<feature type="transmembrane region" description="Helical" evidence="7">
    <location>
        <begin position="89"/>
        <end position="108"/>
    </location>
</feature>
<dbReference type="InterPro" id="IPR000276">
    <property type="entry name" value="GPCR_Rhodpsn"/>
</dbReference>
<feature type="region of interest" description="Disordered" evidence="6">
    <location>
        <begin position="370"/>
        <end position="390"/>
    </location>
</feature>
<keyword evidence="5" id="KW-0297">G-protein coupled receptor</keyword>
<organism evidence="9 11">
    <name type="scientific">Aplysia californica</name>
    <name type="common">California sea hare</name>
    <dbReference type="NCBI Taxonomy" id="6500"/>
    <lineage>
        <taxon>Eukaryota</taxon>
        <taxon>Metazoa</taxon>
        <taxon>Spiralia</taxon>
        <taxon>Lophotrochozoa</taxon>
        <taxon>Mollusca</taxon>
        <taxon>Gastropoda</taxon>
        <taxon>Heterobranchia</taxon>
        <taxon>Euthyneura</taxon>
        <taxon>Tectipleura</taxon>
        <taxon>Aplysiida</taxon>
        <taxon>Aplysioidea</taxon>
        <taxon>Aplysiidae</taxon>
        <taxon>Aplysia</taxon>
    </lineage>
</organism>
<feature type="transmembrane region" description="Helical" evidence="7">
    <location>
        <begin position="205"/>
        <end position="223"/>
    </location>
</feature>
<sequence>MADWQPDGFCLNYTGNLTTYPVVFHCSKLIINMTSCYPVQTPEEADQIRLLCNSADIMWEVLFWFAIVSGILGNGLAVFTIASLPLSTATFYVGLLACSDMAAVFIRGTSYILEDNMVYTRVSVTWNMFHMLGDFIVSYSNWLLVLICLERYLTVRFPLHKRYIFTVKHARISAVVLAAVLFTAFNVIVWEIGYFNPTIFHVTNLLYSLLPLILILGFIFLISHQLRKIQDKRKSLNAHVQSPKTHSAASGDDEINSNATQRLTVRARSPLQEIARLENSITMMMTVAAIFFSILTIPGCILMYMFHYFSAEWNTPFLRALWYMLYKISQILTFLNLSVNFFLYFLSAKKFRSQLYKVVMPKSLIIRKPSPKLQQSTNSSHDKLPLQPLRNSISDSNQYFIGNGRKESPISDVRGTVQVSEWTIGSTA</sequence>
<dbReference type="PANTHER" id="PTHR46641:SF2">
    <property type="entry name" value="FMRFAMIDE RECEPTOR"/>
    <property type="match status" value="1"/>
</dbReference>
<feature type="transmembrane region" description="Helical" evidence="7">
    <location>
        <begin position="286"/>
        <end position="309"/>
    </location>
</feature>
<keyword evidence="5" id="KW-0675">Receptor</keyword>
<evidence type="ECO:0000256" key="4">
    <source>
        <dbReference type="ARBA" id="ARBA00023136"/>
    </source>
</evidence>
<feature type="transmembrane region" description="Helical" evidence="7">
    <location>
        <begin position="170"/>
        <end position="193"/>
    </location>
</feature>
<dbReference type="PROSITE" id="PS00237">
    <property type="entry name" value="G_PROTEIN_RECEP_F1_1"/>
    <property type="match status" value="1"/>
</dbReference>
<gene>
    <name evidence="10 11" type="primary">LOC101845940</name>
</gene>
<keyword evidence="3 7" id="KW-1133">Transmembrane helix</keyword>
<dbReference type="GeneID" id="101845940"/>
<dbReference type="RefSeq" id="XP_035826813.1">
    <property type="nucleotide sequence ID" value="XM_035970920.1"/>
</dbReference>
<comment type="subcellular location">
    <subcellularLocation>
        <location evidence="1">Membrane</location>
    </subcellularLocation>
</comment>
<dbReference type="PRINTS" id="PR00237">
    <property type="entry name" value="GPCRRHODOPSN"/>
</dbReference>
<feature type="domain" description="G-protein coupled receptors family 1 profile" evidence="8">
    <location>
        <begin position="70"/>
        <end position="344"/>
    </location>
</feature>
<evidence type="ECO:0000256" key="5">
    <source>
        <dbReference type="RuleBase" id="RU000688"/>
    </source>
</evidence>
<feature type="transmembrane region" description="Helical" evidence="7">
    <location>
        <begin position="321"/>
        <end position="346"/>
    </location>
</feature>
<proteinExistence type="inferred from homology"/>
<accession>A0ABM1VWM2</accession>
<comment type="similarity">
    <text evidence="5">Belongs to the G-protein coupled receptor 1 family.</text>
</comment>
<dbReference type="PANTHER" id="PTHR46641">
    <property type="entry name" value="FMRFAMIDE RECEPTOR-RELATED"/>
    <property type="match status" value="1"/>
</dbReference>
<evidence type="ECO:0000313" key="11">
    <source>
        <dbReference type="RefSeq" id="XP_035826814.1"/>
    </source>
</evidence>
<protein>
    <submittedName>
        <fullName evidence="10 11">Uncharacterized protein LOC101845940</fullName>
    </submittedName>
</protein>
<reference evidence="10 11" key="1">
    <citation type="submission" date="2025-05" db="UniProtKB">
        <authorList>
            <consortium name="RefSeq"/>
        </authorList>
    </citation>
    <scope>IDENTIFICATION</scope>
</reference>
<dbReference type="InterPro" id="IPR052954">
    <property type="entry name" value="GPCR-Ligand_Int"/>
</dbReference>
<keyword evidence="9" id="KW-1185">Reference proteome</keyword>
<dbReference type="RefSeq" id="XP_035826814.1">
    <property type="nucleotide sequence ID" value="XM_035970921.1"/>
</dbReference>
<evidence type="ECO:0000256" key="7">
    <source>
        <dbReference type="SAM" id="Phobius"/>
    </source>
</evidence>
<dbReference type="Proteomes" id="UP000694888">
    <property type="component" value="Unplaced"/>
</dbReference>